<dbReference type="RefSeq" id="XP_002507361.1">
    <property type="nucleotide sequence ID" value="XM_002507315.1"/>
</dbReference>
<proteinExistence type="predicted"/>
<evidence type="ECO:0000256" key="2">
    <source>
        <dbReference type="SAM" id="Phobius"/>
    </source>
</evidence>
<dbReference type="FunCoup" id="C1FES0">
    <property type="interactions" value="531"/>
</dbReference>
<evidence type="ECO:0000313" key="5">
    <source>
        <dbReference type="Proteomes" id="UP000002009"/>
    </source>
</evidence>
<dbReference type="InterPro" id="IPR033344">
    <property type="entry name" value="CURT1"/>
</dbReference>
<dbReference type="STRING" id="296587.C1FES0"/>
<keyword evidence="2" id="KW-0812">Transmembrane</keyword>
<dbReference type="KEGG" id="mis:MICPUN_98572"/>
<keyword evidence="2" id="KW-1133">Transmembrane helix</keyword>
<accession>C1FES0</accession>
<dbReference type="InParanoid" id="C1FES0"/>
<dbReference type="Proteomes" id="UP000002009">
    <property type="component" value="Chromosome 1"/>
</dbReference>
<keyword evidence="5" id="KW-1185">Reference proteome</keyword>
<dbReference type="PANTHER" id="PTHR33222">
    <property type="match status" value="1"/>
</dbReference>
<dbReference type="GO" id="GO:0009535">
    <property type="term" value="C:chloroplast thylakoid membrane"/>
    <property type="evidence" value="ECO:0007669"/>
    <property type="project" value="TreeGrafter"/>
</dbReference>
<protein>
    <recommendedName>
        <fullName evidence="3">Cyanobacterial aminoacyl-tRNA synthetase CAAD domain-containing protein</fullName>
    </recommendedName>
</protein>
<dbReference type="OMA" id="ENKPMAV"/>
<dbReference type="PANTHER" id="PTHR33222:SF3">
    <property type="entry name" value="PROTEIN CURVATURE THYLAKOID 1C, CHLOROPLASTIC"/>
    <property type="match status" value="1"/>
</dbReference>
<dbReference type="eggNOG" id="ENOG502QWJR">
    <property type="taxonomic scope" value="Eukaryota"/>
</dbReference>
<sequence>MTRAVLAPKAAGAKPRASAFVGRPAALKARVAAPKARAASLTVRAASQTEDLNKKLQEVTATVSEKWDDTEEKPAVVTLGIFGLVGLVAANGVLKSIDGLPLIPDLLELVGIGFSGFYIYQNLLFKPDRAALKESISKSIDKIL</sequence>
<dbReference type="Pfam" id="PF14159">
    <property type="entry name" value="CAAD"/>
    <property type="match status" value="1"/>
</dbReference>
<dbReference type="GeneID" id="8250667"/>
<dbReference type="OrthoDB" id="2014299at2759"/>
<dbReference type="InterPro" id="IPR025564">
    <property type="entry name" value="CAAD_dom"/>
</dbReference>
<feature type="transmembrane region" description="Helical" evidence="2">
    <location>
        <begin position="75"/>
        <end position="94"/>
    </location>
</feature>
<feature type="domain" description="Cyanobacterial aminoacyl-tRNA synthetase CAAD" evidence="3">
    <location>
        <begin position="62"/>
        <end position="144"/>
    </location>
</feature>
<organism evidence="4 5">
    <name type="scientific">Micromonas commoda (strain RCC299 / NOUM17 / CCMP2709)</name>
    <name type="common">Picoplanktonic green alga</name>
    <dbReference type="NCBI Taxonomy" id="296587"/>
    <lineage>
        <taxon>Eukaryota</taxon>
        <taxon>Viridiplantae</taxon>
        <taxon>Chlorophyta</taxon>
        <taxon>Mamiellophyceae</taxon>
        <taxon>Mamiellales</taxon>
        <taxon>Mamiellaceae</taxon>
        <taxon>Micromonas</taxon>
    </lineage>
</organism>
<dbReference type="EMBL" id="CP001574">
    <property type="protein sequence ID" value="ACO68619.1"/>
    <property type="molecule type" value="Genomic_DNA"/>
</dbReference>
<name>C1FES0_MICCC</name>
<feature type="transmembrane region" description="Helical" evidence="2">
    <location>
        <begin position="106"/>
        <end position="125"/>
    </location>
</feature>
<comment type="subcellular location">
    <subcellularLocation>
        <location evidence="1">Membrane</location>
        <topology evidence="1">Multi-pass membrane protein</topology>
    </subcellularLocation>
</comment>
<gene>
    <name evidence="4" type="ORF">MICPUN_98572</name>
</gene>
<dbReference type="AlphaFoldDB" id="C1FES0"/>
<evidence type="ECO:0000313" key="4">
    <source>
        <dbReference type="EMBL" id="ACO68619.1"/>
    </source>
</evidence>
<reference evidence="4 5" key="1">
    <citation type="journal article" date="2009" name="Science">
        <title>Green evolution and dynamic adaptations revealed by genomes of the marine picoeukaryotes Micromonas.</title>
        <authorList>
            <person name="Worden A.Z."/>
            <person name="Lee J.H."/>
            <person name="Mock T."/>
            <person name="Rouze P."/>
            <person name="Simmons M.P."/>
            <person name="Aerts A.L."/>
            <person name="Allen A.E."/>
            <person name="Cuvelier M.L."/>
            <person name="Derelle E."/>
            <person name="Everett M.V."/>
            <person name="Foulon E."/>
            <person name="Grimwood J."/>
            <person name="Gundlach H."/>
            <person name="Henrissat B."/>
            <person name="Napoli C."/>
            <person name="McDonald S.M."/>
            <person name="Parker M.S."/>
            <person name="Rombauts S."/>
            <person name="Salamov A."/>
            <person name="Von Dassow P."/>
            <person name="Badger J.H."/>
            <person name="Coutinho P.M."/>
            <person name="Demir E."/>
            <person name="Dubchak I."/>
            <person name="Gentemann C."/>
            <person name="Eikrem W."/>
            <person name="Gready J.E."/>
            <person name="John U."/>
            <person name="Lanier W."/>
            <person name="Lindquist E.A."/>
            <person name="Lucas S."/>
            <person name="Mayer K.F."/>
            <person name="Moreau H."/>
            <person name="Not F."/>
            <person name="Otillar R."/>
            <person name="Panaud O."/>
            <person name="Pangilinan J."/>
            <person name="Paulsen I."/>
            <person name="Piegu B."/>
            <person name="Poliakov A."/>
            <person name="Robbens S."/>
            <person name="Schmutz J."/>
            <person name="Toulza E."/>
            <person name="Wyss T."/>
            <person name="Zelensky A."/>
            <person name="Zhou K."/>
            <person name="Armbrust E.V."/>
            <person name="Bhattacharya D."/>
            <person name="Goodenough U.W."/>
            <person name="Van de Peer Y."/>
            <person name="Grigoriev I.V."/>
        </authorList>
    </citation>
    <scope>NUCLEOTIDE SEQUENCE [LARGE SCALE GENOMIC DNA]</scope>
    <source>
        <strain evidence="5">RCC299 / NOUM17</strain>
    </source>
</reference>
<evidence type="ECO:0000256" key="1">
    <source>
        <dbReference type="ARBA" id="ARBA00004141"/>
    </source>
</evidence>
<keyword evidence="2" id="KW-0472">Membrane</keyword>
<evidence type="ECO:0000259" key="3">
    <source>
        <dbReference type="Pfam" id="PF14159"/>
    </source>
</evidence>